<keyword evidence="1" id="KW-1133">Transmembrane helix</keyword>
<evidence type="ECO:0000313" key="3">
    <source>
        <dbReference type="EMBL" id="ELZ02717.1"/>
    </source>
</evidence>
<reference evidence="3 4" key="1">
    <citation type="journal article" date="2014" name="PLoS Genet.">
        <title>Phylogenetically driven sequencing of extremely halophilic archaea reveals strategies for static and dynamic osmo-response.</title>
        <authorList>
            <person name="Becker E.A."/>
            <person name="Seitzer P.M."/>
            <person name="Tritt A."/>
            <person name="Larsen D."/>
            <person name="Krusor M."/>
            <person name="Yao A.I."/>
            <person name="Wu D."/>
            <person name="Madern D."/>
            <person name="Eisen J.A."/>
            <person name="Darling A.E."/>
            <person name="Facciotti M.T."/>
        </authorList>
    </citation>
    <scope>NUCLEOTIDE SEQUENCE [LARGE SCALE GENOMIC DNA]</scope>
    <source>
        <strain evidence="3 4">DSM 12278</strain>
    </source>
</reference>
<accession>M0AWL1</accession>
<dbReference type="EMBL" id="AOIO01000021">
    <property type="protein sequence ID" value="ELZ02717.1"/>
    <property type="molecule type" value="Genomic_DNA"/>
</dbReference>
<evidence type="ECO:0000313" key="4">
    <source>
        <dbReference type="Proteomes" id="UP000011554"/>
    </source>
</evidence>
<protein>
    <recommendedName>
        <fullName evidence="2">CAAX prenyl protease 2/Lysostaphin resistance protein A-like domain-containing protein</fullName>
    </recommendedName>
</protein>
<dbReference type="STRING" id="29540.C481_08616"/>
<dbReference type="Proteomes" id="UP000011554">
    <property type="component" value="Unassembled WGS sequence"/>
</dbReference>
<dbReference type="InterPro" id="IPR003675">
    <property type="entry name" value="Rce1/LyrA-like_dom"/>
</dbReference>
<keyword evidence="1" id="KW-0812">Transmembrane</keyword>
<dbReference type="Pfam" id="PF02517">
    <property type="entry name" value="Rce1-like"/>
    <property type="match status" value="1"/>
</dbReference>
<evidence type="ECO:0000259" key="2">
    <source>
        <dbReference type="Pfam" id="PF02517"/>
    </source>
</evidence>
<proteinExistence type="predicted"/>
<evidence type="ECO:0000256" key="1">
    <source>
        <dbReference type="SAM" id="Phobius"/>
    </source>
</evidence>
<dbReference type="OrthoDB" id="247384at2157"/>
<dbReference type="GO" id="GO:0004175">
    <property type="term" value="F:endopeptidase activity"/>
    <property type="evidence" value="ECO:0007669"/>
    <property type="project" value="UniProtKB-ARBA"/>
</dbReference>
<organism evidence="3 4">
    <name type="scientific">Natrialba asiatica (strain ATCC 700177 / DSM 12278 / JCM 9576 / FERM P-10747 / NBRC 102637 / 172P1)</name>
    <dbReference type="NCBI Taxonomy" id="29540"/>
    <lineage>
        <taxon>Archaea</taxon>
        <taxon>Methanobacteriati</taxon>
        <taxon>Methanobacteriota</taxon>
        <taxon>Stenosarchaea group</taxon>
        <taxon>Halobacteria</taxon>
        <taxon>Halobacteriales</taxon>
        <taxon>Natrialbaceae</taxon>
        <taxon>Natrialba</taxon>
    </lineage>
</organism>
<name>M0AWL1_NATA1</name>
<dbReference type="eggNOG" id="arCOG05750">
    <property type="taxonomic scope" value="Archaea"/>
</dbReference>
<dbReference type="PATRIC" id="fig|29540.5.peg.1760"/>
<comment type="caution">
    <text evidence="3">The sequence shown here is derived from an EMBL/GenBank/DDBJ whole genome shotgun (WGS) entry which is preliminary data.</text>
</comment>
<dbReference type="RefSeq" id="WP_006108755.1">
    <property type="nucleotide sequence ID" value="NZ_AOIO01000021.1"/>
</dbReference>
<dbReference type="AlphaFoldDB" id="M0AWL1"/>
<sequence length="235" mass="25746">MATGDEQHASGPLRWVQEQGNRLSWVQKSLLVGAALTVVWMHAVPGELDRRAVVDSILLIGGPLALGLTHGRHVGWNINRVAVRNAVLLSLFVLPFYLVGSTLPTIREFYPMWGTTTAPGEFVPHAIRLFVLALAAETYYRGLLCVGIREIGIKAVFISPIVYMIHHASKPPIEFVLSGPTDVLFGAVDYESDSILPSVIAHGAGLVLLDWLVLHDPLFDPTPILELVEWLPVPL</sequence>
<keyword evidence="4" id="KW-1185">Reference proteome</keyword>
<keyword evidence="1" id="KW-0472">Membrane</keyword>
<dbReference type="GO" id="GO:0080120">
    <property type="term" value="P:CAAX-box protein maturation"/>
    <property type="evidence" value="ECO:0007669"/>
    <property type="project" value="UniProtKB-ARBA"/>
</dbReference>
<feature type="transmembrane region" description="Helical" evidence="1">
    <location>
        <begin position="81"/>
        <end position="102"/>
    </location>
</feature>
<feature type="domain" description="CAAX prenyl protease 2/Lysostaphin resistance protein A-like" evidence="2">
    <location>
        <begin position="127"/>
        <end position="204"/>
    </location>
</feature>
<feature type="transmembrane region" description="Helical" evidence="1">
    <location>
        <begin position="122"/>
        <end position="140"/>
    </location>
</feature>
<gene>
    <name evidence="3" type="ORF">C481_08616</name>
</gene>